<reference evidence="2 3" key="1">
    <citation type="submission" date="2024-05" db="EMBL/GenBank/DDBJ databases">
        <authorList>
            <person name="Wallberg A."/>
        </authorList>
    </citation>
    <scope>NUCLEOTIDE SEQUENCE [LARGE SCALE GENOMIC DNA]</scope>
</reference>
<evidence type="ECO:0000256" key="1">
    <source>
        <dbReference type="SAM" id="MobiDB-lite"/>
    </source>
</evidence>
<proteinExistence type="predicted"/>
<accession>A0AAV2RCQ1</accession>
<evidence type="ECO:0008006" key="4">
    <source>
        <dbReference type="Google" id="ProtNLM"/>
    </source>
</evidence>
<feature type="non-terminal residue" evidence="2">
    <location>
        <position position="148"/>
    </location>
</feature>
<gene>
    <name evidence="2" type="ORF">MNOR_LOCUS23217</name>
</gene>
<feature type="compositionally biased region" description="Basic residues" evidence="1">
    <location>
        <begin position="114"/>
        <end position="131"/>
    </location>
</feature>
<keyword evidence="3" id="KW-1185">Reference proteome</keyword>
<feature type="region of interest" description="Disordered" evidence="1">
    <location>
        <begin position="88"/>
        <end position="148"/>
    </location>
</feature>
<dbReference type="EMBL" id="CAXKWB010020269">
    <property type="protein sequence ID" value="CAL4122495.1"/>
    <property type="molecule type" value="Genomic_DNA"/>
</dbReference>
<protein>
    <recommendedName>
        <fullName evidence="4">Beta-defensin</fullName>
    </recommendedName>
</protein>
<dbReference type="AlphaFoldDB" id="A0AAV2RCQ1"/>
<name>A0AAV2RCQ1_MEGNR</name>
<organism evidence="2 3">
    <name type="scientific">Meganyctiphanes norvegica</name>
    <name type="common">Northern krill</name>
    <name type="synonym">Thysanopoda norvegica</name>
    <dbReference type="NCBI Taxonomy" id="48144"/>
    <lineage>
        <taxon>Eukaryota</taxon>
        <taxon>Metazoa</taxon>
        <taxon>Ecdysozoa</taxon>
        <taxon>Arthropoda</taxon>
        <taxon>Crustacea</taxon>
        <taxon>Multicrustacea</taxon>
        <taxon>Malacostraca</taxon>
        <taxon>Eumalacostraca</taxon>
        <taxon>Eucarida</taxon>
        <taxon>Euphausiacea</taxon>
        <taxon>Euphausiidae</taxon>
        <taxon>Meganyctiphanes</taxon>
    </lineage>
</organism>
<comment type="caution">
    <text evidence="2">The sequence shown here is derived from an EMBL/GenBank/DDBJ whole genome shotgun (WGS) entry which is preliminary data.</text>
</comment>
<evidence type="ECO:0000313" key="3">
    <source>
        <dbReference type="Proteomes" id="UP001497623"/>
    </source>
</evidence>
<evidence type="ECO:0000313" key="2">
    <source>
        <dbReference type="EMBL" id="CAL4122495.1"/>
    </source>
</evidence>
<sequence>MEICIPVPPPNNPMKIYKFHLLMNIFIFPKKRVYGVNNLNKVKFACSGVCRPKCLVQERDDTSVREKICTGNKVCCVATSGHLVIGDKKQVKRQNSKIENTKSKKSQTRNATKTSKKTRQTNKKLKEKARKGRENEKTKQVRKRKINN</sequence>
<dbReference type="Proteomes" id="UP001497623">
    <property type="component" value="Unassembled WGS sequence"/>
</dbReference>